<dbReference type="PANTHER" id="PTHR30592">
    <property type="entry name" value="FORMATE DEHYDROGENASE"/>
    <property type="match status" value="1"/>
</dbReference>
<dbReference type="PANTHER" id="PTHR30592:SF1">
    <property type="entry name" value="SULFUR CARRIER PROTEIN FDHD"/>
    <property type="match status" value="1"/>
</dbReference>
<dbReference type="Gene3D" id="3.10.20.10">
    <property type="match status" value="1"/>
</dbReference>
<dbReference type="RefSeq" id="WP_252742058.1">
    <property type="nucleotide sequence ID" value="NZ_JAMXIB010000011.1"/>
</dbReference>
<protein>
    <recommendedName>
        <fullName evidence="3">Sulfur carrier protein FdhD</fullName>
    </recommendedName>
</protein>
<feature type="active site" description="Cysteine persulfide intermediate" evidence="3">
    <location>
        <position position="110"/>
    </location>
</feature>
<keyword evidence="5" id="KW-1185">Reference proteome</keyword>
<organism evidence="4 5">
    <name type="scientific">Robiginitalea marina</name>
    <dbReference type="NCBI Taxonomy" id="2954105"/>
    <lineage>
        <taxon>Bacteria</taxon>
        <taxon>Pseudomonadati</taxon>
        <taxon>Bacteroidota</taxon>
        <taxon>Flavobacteriia</taxon>
        <taxon>Flavobacteriales</taxon>
        <taxon>Flavobacteriaceae</taxon>
        <taxon>Robiginitalea</taxon>
    </lineage>
</organism>
<dbReference type="EMBL" id="JAMXIB010000011">
    <property type="protein sequence ID" value="MCO5725689.1"/>
    <property type="molecule type" value="Genomic_DNA"/>
</dbReference>
<dbReference type="Pfam" id="PF02634">
    <property type="entry name" value="FdhD-NarQ"/>
    <property type="match status" value="1"/>
</dbReference>
<dbReference type="NCBIfam" id="TIGR00129">
    <property type="entry name" value="fdhD_narQ"/>
    <property type="match status" value="1"/>
</dbReference>
<evidence type="ECO:0000256" key="3">
    <source>
        <dbReference type="HAMAP-Rule" id="MF_00187"/>
    </source>
</evidence>
<dbReference type="SUPFAM" id="SSF53927">
    <property type="entry name" value="Cytidine deaminase-like"/>
    <property type="match status" value="1"/>
</dbReference>
<comment type="function">
    <text evidence="3">Required for formate dehydrogenase (FDH) activity. Acts as a sulfur carrier protein that transfers sulfur from IscS to the molybdenum cofactor prior to its insertion into FDH.</text>
</comment>
<sequence>MATRIYEGMKYGSRGGVPVADALTVEEALQVHINGKPFTLSMRTPGADEELIRGMLHSEAIVNSPDFHPKITPLGEKGEGIVTSVDLEIPKRYLGEGYSNSRSLLSVSSCGICGRTELGEQGFTGAALEAPGQFPPAIFSEMFEAMNRRQRDFMQSGGTHAAALFDAGGALLVVREDIGRHNAVDKAIGSLLLEGRLGEARAMTVSGRVSYEITIKAFKAGIPFLAAVSAPSSLAVDYAKELGITLLGFCREGRATCYAHPHRIAPQKIASPPNQTFVNDV</sequence>
<dbReference type="HAMAP" id="MF_00187">
    <property type="entry name" value="FdhD"/>
    <property type="match status" value="1"/>
</dbReference>
<accession>A0ABT1B061</accession>
<name>A0ABT1B061_9FLAO</name>
<evidence type="ECO:0000256" key="1">
    <source>
        <dbReference type="ARBA" id="ARBA00022490"/>
    </source>
</evidence>
<comment type="subcellular location">
    <subcellularLocation>
        <location evidence="3">Cytoplasm</location>
    </subcellularLocation>
</comment>
<evidence type="ECO:0000313" key="4">
    <source>
        <dbReference type="EMBL" id="MCO5725689.1"/>
    </source>
</evidence>
<gene>
    <name evidence="3 4" type="primary">fdhD</name>
    <name evidence="4" type="ORF">NG653_12545</name>
</gene>
<comment type="caution">
    <text evidence="4">The sequence shown here is derived from an EMBL/GenBank/DDBJ whole genome shotgun (WGS) entry which is preliminary data.</text>
</comment>
<dbReference type="InterPro" id="IPR003786">
    <property type="entry name" value="FdhD"/>
</dbReference>
<dbReference type="Gene3D" id="3.40.140.10">
    <property type="entry name" value="Cytidine Deaminase, domain 2"/>
    <property type="match status" value="1"/>
</dbReference>
<dbReference type="InterPro" id="IPR016193">
    <property type="entry name" value="Cytidine_deaminase-like"/>
</dbReference>
<feature type="binding site" evidence="3">
    <location>
        <begin position="249"/>
        <end position="254"/>
    </location>
    <ligand>
        <name>Mo-bis(molybdopterin guanine dinucleotide)</name>
        <dbReference type="ChEBI" id="CHEBI:60539"/>
    </ligand>
</feature>
<keyword evidence="2 3" id="KW-0501">Molybdenum cofactor biosynthesis</keyword>
<evidence type="ECO:0000313" key="5">
    <source>
        <dbReference type="Proteomes" id="UP001206312"/>
    </source>
</evidence>
<evidence type="ECO:0000256" key="2">
    <source>
        <dbReference type="ARBA" id="ARBA00023150"/>
    </source>
</evidence>
<dbReference type="PIRSF" id="PIRSF015626">
    <property type="entry name" value="FdhD"/>
    <property type="match status" value="1"/>
</dbReference>
<dbReference type="Proteomes" id="UP001206312">
    <property type="component" value="Unassembled WGS sequence"/>
</dbReference>
<reference evidence="4 5" key="1">
    <citation type="submission" date="2022-06" db="EMBL/GenBank/DDBJ databases">
        <authorList>
            <person name="Xuan X."/>
        </authorList>
    </citation>
    <scope>NUCLEOTIDE SEQUENCE [LARGE SCALE GENOMIC DNA]</scope>
    <source>
        <strain evidence="4 5">2V75</strain>
    </source>
</reference>
<comment type="similarity">
    <text evidence="3">Belongs to the FdhD family.</text>
</comment>
<keyword evidence="1 3" id="KW-0963">Cytoplasm</keyword>
<proteinExistence type="inferred from homology"/>